<dbReference type="EMBL" id="CAUM01000123">
    <property type="protein sequence ID" value="CCV07394.1"/>
    <property type="molecule type" value="Genomic_DNA"/>
</dbReference>
<keyword evidence="2" id="KW-1185">Reference proteome</keyword>
<evidence type="ECO:0000313" key="1">
    <source>
        <dbReference type="EMBL" id="CCV07394.1"/>
    </source>
</evidence>
<name>M5ERG0_9HYPH</name>
<dbReference type="AlphaFoldDB" id="M5ERG0"/>
<evidence type="ECO:0000313" key="2">
    <source>
        <dbReference type="Proteomes" id="UP000012062"/>
    </source>
</evidence>
<reference evidence="1 2" key="1">
    <citation type="submission" date="2013-02" db="EMBL/GenBank/DDBJ databases">
        <authorList>
            <person name="Genoscope - CEA"/>
        </authorList>
    </citation>
    <scope>NUCLEOTIDE SEQUENCE [LARGE SCALE GENOMIC DNA]</scope>
    <source>
        <strain evidence="1 2">STM 2683</strain>
    </source>
</reference>
<gene>
    <name evidence="1" type="ORF">MESS2_550006</name>
</gene>
<comment type="caution">
    <text evidence="1">The sequence shown here is derived from an EMBL/GenBank/DDBJ whole genome shotgun (WGS) entry which is preliminary data.</text>
</comment>
<accession>M5ERG0</accession>
<organism evidence="1 2">
    <name type="scientific">Mesorhizobium metallidurans STM 2683</name>
    <dbReference type="NCBI Taxonomy" id="1297569"/>
    <lineage>
        <taxon>Bacteria</taxon>
        <taxon>Pseudomonadati</taxon>
        <taxon>Pseudomonadota</taxon>
        <taxon>Alphaproteobacteria</taxon>
        <taxon>Hyphomicrobiales</taxon>
        <taxon>Phyllobacteriaceae</taxon>
        <taxon>Mesorhizobium</taxon>
    </lineage>
</organism>
<dbReference type="Proteomes" id="UP000012062">
    <property type="component" value="Unassembled WGS sequence"/>
</dbReference>
<protein>
    <submittedName>
        <fullName evidence="1">Uncharacterized protein</fullName>
    </submittedName>
</protein>
<proteinExistence type="predicted"/>
<sequence length="59" mass="6149">MGTKFLSPWDEILSPLGTTPAAGGGAAGAVLVVNPREEVKADRIRQGRGGGRPWRNSCS</sequence>